<keyword evidence="4" id="KW-1185">Reference proteome</keyword>
<feature type="compositionally biased region" description="Polar residues" evidence="1">
    <location>
        <begin position="322"/>
        <end position="344"/>
    </location>
</feature>
<feature type="domain" description="AB hydrolase-1" evidence="2">
    <location>
        <begin position="26"/>
        <end position="270"/>
    </location>
</feature>
<name>A0A8J3QTK1_9ACTN</name>
<dbReference type="InterPro" id="IPR000639">
    <property type="entry name" value="Epox_hydrolase-like"/>
</dbReference>
<reference evidence="3" key="1">
    <citation type="submission" date="2021-01" db="EMBL/GenBank/DDBJ databases">
        <title>Whole genome shotgun sequence of Rugosimonospora africana NBRC 104875.</title>
        <authorList>
            <person name="Komaki H."/>
            <person name="Tamura T."/>
        </authorList>
    </citation>
    <scope>NUCLEOTIDE SEQUENCE</scope>
    <source>
        <strain evidence="3">NBRC 104875</strain>
    </source>
</reference>
<dbReference type="Pfam" id="PF00561">
    <property type="entry name" value="Abhydrolase_1"/>
    <property type="match status" value="1"/>
</dbReference>
<dbReference type="InterPro" id="IPR029058">
    <property type="entry name" value="AB_hydrolase_fold"/>
</dbReference>
<dbReference type="InterPro" id="IPR000073">
    <property type="entry name" value="AB_hydrolase_1"/>
</dbReference>
<evidence type="ECO:0000313" key="4">
    <source>
        <dbReference type="Proteomes" id="UP000642748"/>
    </source>
</evidence>
<dbReference type="SUPFAM" id="SSF53474">
    <property type="entry name" value="alpha/beta-Hydrolases"/>
    <property type="match status" value="1"/>
</dbReference>
<protein>
    <recommendedName>
        <fullName evidence="2">AB hydrolase-1 domain-containing protein</fullName>
    </recommendedName>
</protein>
<dbReference type="InterPro" id="IPR051340">
    <property type="entry name" value="Haloalkane_dehalogenase"/>
</dbReference>
<dbReference type="AlphaFoldDB" id="A0A8J3QTK1"/>
<dbReference type="GO" id="GO:0004301">
    <property type="term" value="F:epoxide hydrolase activity"/>
    <property type="evidence" value="ECO:0007669"/>
    <property type="project" value="TreeGrafter"/>
</dbReference>
<comment type="caution">
    <text evidence="3">The sequence shown here is derived from an EMBL/GenBank/DDBJ whole genome shotgun (WGS) entry which is preliminary data.</text>
</comment>
<dbReference type="Gene3D" id="3.40.50.1820">
    <property type="entry name" value="alpha/beta hydrolase"/>
    <property type="match status" value="1"/>
</dbReference>
<dbReference type="PANTHER" id="PTHR42977:SF1">
    <property type="entry name" value="BLR6576 PROTEIN"/>
    <property type="match status" value="1"/>
</dbReference>
<dbReference type="EMBL" id="BONZ01000037">
    <property type="protein sequence ID" value="GIH15727.1"/>
    <property type="molecule type" value="Genomic_DNA"/>
</dbReference>
<dbReference type="RefSeq" id="WP_373319540.1">
    <property type="nucleotide sequence ID" value="NZ_BONZ01000037.1"/>
</dbReference>
<organism evidence="3 4">
    <name type="scientific">Rugosimonospora africana</name>
    <dbReference type="NCBI Taxonomy" id="556532"/>
    <lineage>
        <taxon>Bacteria</taxon>
        <taxon>Bacillati</taxon>
        <taxon>Actinomycetota</taxon>
        <taxon>Actinomycetes</taxon>
        <taxon>Micromonosporales</taxon>
        <taxon>Micromonosporaceae</taxon>
        <taxon>Rugosimonospora</taxon>
    </lineage>
</organism>
<gene>
    <name evidence="3" type="ORF">Raf01_38990</name>
</gene>
<dbReference type="PANTHER" id="PTHR42977">
    <property type="entry name" value="HYDROLASE-RELATED"/>
    <property type="match status" value="1"/>
</dbReference>
<proteinExistence type="predicted"/>
<sequence length="495" mass="53228">MTTHHRYAVIQGRRLFYREAGDPSAPALVLLHGFPSSSYEFRNLIPLLCDQHRVIAPDYLGFGHSDAPSPDEFEYTFDSQASLVSGLLTDLGVREYAMYVHDYGAPIGWRLALKNPDAITAIVTQSGNGYESGFTNQFWQPIWDYANNPSPETEAPVRSALSCQAVMWQYQHGVPDPSVIDPDTWNHDAALLARPGNDQIQLAMLRDYTSNFEVYDRLHEYFRNSQVPLMAVWGRNDQIFGPVGALAFQVDLVDAEVHLLDGGHFLLESHLSAVGERVKGFLGHKRKAAAAAALVAGIAAGPIAGTAATASAAPPPDAGPAVTQTSNTSPDSGTHMNVPSQQQLMPMGAPDASTQSSLNLDSSQIANAHSIVAAANAMHLPPRAAVIAVATSMQETKLTNYGNLGGANDHDSLGLFQQRPSSGWGSPDQLTDPTYAATAFLKALTQVPGWDTMPLTDAAQTVQVSAFGDRYAQWEQQASDLVLSTYHAGPYANAG</sequence>
<feature type="region of interest" description="Disordered" evidence="1">
    <location>
        <begin position="307"/>
        <end position="357"/>
    </location>
</feature>
<accession>A0A8J3QTK1</accession>
<dbReference type="PRINTS" id="PR00412">
    <property type="entry name" value="EPOXHYDRLASE"/>
</dbReference>
<evidence type="ECO:0000256" key="1">
    <source>
        <dbReference type="SAM" id="MobiDB-lite"/>
    </source>
</evidence>
<dbReference type="Proteomes" id="UP000642748">
    <property type="component" value="Unassembled WGS sequence"/>
</dbReference>
<evidence type="ECO:0000259" key="2">
    <source>
        <dbReference type="Pfam" id="PF00561"/>
    </source>
</evidence>
<evidence type="ECO:0000313" key="3">
    <source>
        <dbReference type="EMBL" id="GIH15727.1"/>
    </source>
</evidence>